<gene>
    <name evidence="1" type="ORF">AYI68_g5646</name>
</gene>
<dbReference type="AlphaFoldDB" id="A0A1R0GTN4"/>
<evidence type="ECO:0000313" key="2">
    <source>
        <dbReference type="Proteomes" id="UP000187455"/>
    </source>
</evidence>
<protein>
    <submittedName>
        <fullName evidence="1">Uncharacterized protein</fullName>
    </submittedName>
</protein>
<dbReference type="Proteomes" id="UP000187455">
    <property type="component" value="Unassembled WGS sequence"/>
</dbReference>
<accession>A0A1R0GTN4</accession>
<comment type="caution">
    <text evidence="1">The sequence shown here is derived from an EMBL/GenBank/DDBJ whole genome shotgun (WGS) entry which is preliminary data.</text>
</comment>
<keyword evidence="2" id="KW-1185">Reference proteome</keyword>
<sequence length="75" mass="8522">MVRENNNIINDNIIGGMIKIKTTKEDKKNGSDFGFIDRKIHRKHLAAVDTGENFVLSGKKISLGDAFIKFSDWRN</sequence>
<organism evidence="1 2">
    <name type="scientific">Smittium mucronatum</name>
    <dbReference type="NCBI Taxonomy" id="133383"/>
    <lineage>
        <taxon>Eukaryota</taxon>
        <taxon>Fungi</taxon>
        <taxon>Fungi incertae sedis</taxon>
        <taxon>Zoopagomycota</taxon>
        <taxon>Kickxellomycotina</taxon>
        <taxon>Harpellomycetes</taxon>
        <taxon>Harpellales</taxon>
        <taxon>Legeriomycetaceae</taxon>
        <taxon>Smittium</taxon>
    </lineage>
</organism>
<proteinExistence type="predicted"/>
<evidence type="ECO:0000313" key="1">
    <source>
        <dbReference type="EMBL" id="OLY80260.1"/>
    </source>
</evidence>
<dbReference type="EMBL" id="LSSL01003622">
    <property type="protein sequence ID" value="OLY80260.1"/>
    <property type="molecule type" value="Genomic_DNA"/>
</dbReference>
<name>A0A1R0GTN4_9FUNG</name>
<reference evidence="1 2" key="1">
    <citation type="journal article" date="2016" name="Mol. Biol. Evol.">
        <title>Genome-Wide Survey of Gut Fungi (Harpellales) Reveals the First Horizontally Transferred Ubiquitin Gene from a Mosquito Host.</title>
        <authorList>
            <person name="Wang Y."/>
            <person name="White M.M."/>
            <person name="Kvist S."/>
            <person name="Moncalvo J.M."/>
        </authorList>
    </citation>
    <scope>NUCLEOTIDE SEQUENCE [LARGE SCALE GENOMIC DNA]</scope>
    <source>
        <strain evidence="1 2">ALG-7-W6</strain>
    </source>
</reference>